<evidence type="ECO:0000313" key="1">
    <source>
        <dbReference type="EMBL" id="MEC0227451.1"/>
    </source>
</evidence>
<dbReference type="Proteomes" id="UP001338137">
    <property type="component" value="Unassembled WGS sequence"/>
</dbReference>
<evidence type="ECO:0000313" key="2">
    <source>
        <dbReference type="Proteomes" id="UP001338137"/>
    </source>
</evidence>
<comment type="caution">
    <text evidence="1">The sequence shown here is derived from an EMBL/GenBank/DDBJ whole genome shotgun (WGS) entry which is preliminary data.</text>
</comment>
<name>A0ABU6FZX0_9BACL</name>
<gene>
    <name evidence="1" type="ORF">P4I72_09980</name>
</gene>
<organism evidence="1 2">
    <name type="scientific">Paenibacillus alba</name>
    <dbReference type="NCBI Taxonomy" id="1197127"/>
    <lineage>
        <taxon>Bacteria</taxon>
        <taxon>Bacillati</taxon>
        <taxon>Bacillota</taxon>
        <taxon>Bacilli</taxon>
        <taxon>Bacillales</taxon>
        <taxon>Paenibacillaceae</taxon>
        <taxon>Paenibacillus</taxon>
    </lineage>
</organism>
<accession>A0ABU6FZX0</accession>
<dbReference type="RefSeq" id="WP_326071776.1">
    <property type="nucleotide sequence ID" value="NZ_JARLKY010000020.1"/>
</dbReference>
<keyword evidence="2" id="KW-1185">Reference proteome</keyword>
<dbReference type="EMBL" id="JARLKY010000020">
    <property type="protein sequence ID" value="MEC0227451.1"/>
    <property type="molecule type" value="Genomic_DNA"/>
</dbReference>
<protein>
    <submittedName>
        <fullName evidence="1">Uncharacterized protein</fullName>
    </submittedName>
</protein>
<proteinExistence type="predicted"/>
<sequence>MLLMLRESVKCRLWIAMDRWYLCKFFFAFLELNQFDWVTKAKRNTALFQKEIEPLTRRERYVPLTPIMLIREGFKPLTRQATVGLASIAIPDIYLKQPYTLTNRKGKQVTKQRYVQIAAIVAMRLKEYEASSNAEQLDDESPATYKGAYLIISNRHVAPGSFADLC</sequence>
<reference evidence="1 2" key="1">
    <citation type="submission" date="2023-03" db="EMBL/GenBank/DDBJ databases">
        <title>Bacillus Genome Sequencing.</title>
        <authorList>
            <person name="Dunlap C."/>
        </authorList>
    </citation>
    <scope>NUCLEOTIDE SEQUENCE [LARGE SCALE GENOMIC DNA]</scope>
    <source>
        <strain evidence="1 2">BD-533</strain>
    </source>
</reference>